<gene>
    <name evidence="1" type="ORF">BN874_640002</name>
</gene>
<keyword evidence="2" id="KW-1185">Reference proteome</keyword>
<comment type="caution">
    <text evidence="1">The sequence shown here is derived from an EMBL/GenBank/DDBJ whole genome shotgun (WGS) entry which is preliminary data.</text>
</comment>
<dbReference type="OrthoDB" id="9795634at2"/>
<evidence type="ECO:0000313" key="1">
    <source>
        <dbReference type="EMBL" id="CDH46884.1"/>
    </source>
</evidence>
<reference evidence="1 2" key="1">
    <citation type="journal article" date="2014" name="ISME J.">
        <title>Candidatus Competibacter-lineage genomes retrieved from metagenomes reveal functional metabolic diversity.</title>
        <authorList>
            <person name="McIlroy S.J."/>
            <person name="Albertsen M."/>
            <person name="Andresen E.K."/>
            <person name="Saunders A.M."/>
            <person name="Kristiansen R."/>
            <person name="Stokholm-Bjerregaard M."/>
            <person name="Nielsen K.L."/>
            <person name="Nielsen P.H."/>
        </authorList>
    </citation>
    <scope>NUCLEOTIDE SEQUENCE [LARGE SCALE GENOMIC DNA]</scope>
    <source>
        <strain evidence="1 2">Run_B_J11</strain>
    </source>
</reference>
<dbReference type="AlphaFoldDB" id="A0A7U7GEP5"/>
<sequence>MTANQRVEPDSLYQPGLKDTGANPRIRSVVLDIRARYGAMRILGIGHGAWSLCRDLYHAGYAGYTVASIEASDSGAAHSAGLAPADHSYPPVTGADPSLMKAAGFDMAISIESSGSGSNPSTLVKLAASNLQPNGVFILSMPYSSHIKSLLITVRERWKLPLSASWDGGYVQRWSKKCLL</sequence>
<protein>
    <submittedName>
        <fullName evidence="1">Uncharacterized protein</fullName>
    </submittedName>
</protein>
<accession>A0A7U7GEP5</accession>
<proteinExistence type="predicted"/>
<name>A0A7U7GEP5_9GAMM</name>
<organism evidence="1 2">
    <name type="scientific">Candidatus Contendobacter odensis Run_B_J11</name>
    <dbReference type="NCBI Taxonomy" id="1400861"/>
    <lineage>
        <taxon>Bacteria</taxon>
        <taxon>Pseudomonadati</taxon>
        <taxon>Pseudomonadota</taxon>
        <taxon>Gammaproteobacteria</taxon>
        <taxon>Candidatus Competibacteraceae</taxon>
        <taxon>Candidatus Contendibacter</taxon>
    </lineage>
</organism>
<dbReference type="InterPro" id="IPR029063">
    <property type="entry name" value="SAM-dependent_MTases_sf"/>
</dbReference>
<dbReference type="RefSeq" id="WP_034435601.1">
    <property type="nucleotide sequence ID" value="NZ_CBTK010000281.1"/>
</dbReference>
<dbReference type="EMBL" id="CBTK010000281">
    <property type="protein sequence ID" value="CDH46884.1"/>
    <property type="molecule type" value="Genomic_DNA"/>
</dbReference>
<dbReference type="Gene3D" id="3.40.50.150">
    <property type="entry name" value="Vaccinia Virus protein VP39"/>
    <property type="match status" value="1"/>
</dbReference>
<dbReference type="SUPFAM" id="SSF53335">
    <property type="entry name" value="S-adenosyl-L-methionine-dependent methyltransferases"/>
    <property type="match status" value="1"/>
</dbReference>
<evidence type="ECO:0000313" key="2">
    <source>
        <dbReference type="Proteomes" id="UP000019184"/>
    </source>
</evidence>
<dbReference type="Proteomes" id="UP000019184">
    <property type="component" value="Unassembled WGS sequence"/>
</dbReference>